<keyword evidence="1" id="KW-0175">Coiled coil</keyword>
<feature type="coiled-coil region" evidence="1">
    <location>
        <begin position="138"/>
        <end position="172"/>
    </location>
</feature>
<proteinExistence type="predicted"/>
<organism evidence="3 4">
    <name type="scientific">Exophiala mesophila</name>
    <name type="common">Black yeast-like fungus</name>
    <dbReference type="NCBI Taxonomy" id="212818"/>
    <lineage>
        <taxon>Eukaryota</taxon>
        <taxon>Fungi</taxon>
        <taxon>Dikarya</taxon>
        <taxon>Ascomycota</taxon>
        <taxon>Pezizomycotina</taxon>
        <taxon>Eurotiomycetes</taxon>
        <taxon>Chaetothyriomycetidae</taxon>
        <taxon>Chaetothyriales</taxon>
        <taxon>Herpotrichiellaceae</taxon>
        <taxon>Exophiala</taxon>
    </lineage>
</organism>
<evidence type="ECO:0000313" key="4">
    <source>
        <dbReference type="Proteomes" id="UP000288859"/>
    </source>
</evidence>
<dbReference type="EMBL" id="NAJM01000058">
    <property type="protein sequence ID" value="RVX66650.1"/>
    <property type="molecule type" value="Genomic_DNA"/>
</dbReference>
<dbReference type="Proteomes" id="UP000288859">
    <property type="component" value="Unassembled WGS sequence"/>
</dbReference>
<sequence length="209" mass="22861">MPNFHAPRRPVNVPTSASPRAVSSSPIGSHESSGKSRNLKLQTQVDIVFLGQAFENPIPAKFIRAQTPSISPQSGNMPFTSSQHITDTSPPLPLPPHKRMMENQLCNALSTSESSLDKVMSDASTVGGPLAEALSLLRAEIQALKQDHSVEIQALKQDLGGLKERVRMLELQRPLTSEPTVSTTTLREALKYWHTVQEQSLYEKNLSGS</sequence>
<feature type="compositionally biased region" description="Polar residues" evidence="2">
    <location>
        <begin position="13"/>
        <end position="22"/>
    </location>
</feature>
<evidence type="ECO:0000256" key="1">
    <source>
        <dbReference type="SAM" id="Coils"/>
    </source>
</evidence>
<comment type="caution">
    <text evidence="3">The sequence shown here is derived from an EMBL/GenBank/DDBJ whole genome shotgun (WGS) entry which is preliminary data.</text>
</comment>
<evidence type="ECO:0000313" key="3">
    <source>
        <dbReference type="EMBL" id="RVX66650.1"/>
    </source>
</evidence>
<name>A0A438MUZ0_EXOME</name>
<accession>A0A438MUZ0</accession>
<protein>
    <submittedName>
        <fullName evidence="3">Uncharacterized protein</fullName>
    </submittedName>
</protein>
<reference evidence="3 4" key="1">
    <citation type="submission" date="2017-03" db="EMBL/GenBank/DDBJ databases">
        <title>Genomes of endolithic fungi from Antarctica.</title>
        <authorList>
            <person name="Coleine C."/>
            <person name="Masonjones S."/>
            <person name="Stajich J.E."/>
        </authorList>
    </citation>
    <scope>NUCLEOTIDE SEQUENCE [LARGE SCALE GENOMIC DNA]</scope>
    <source>
        <strain evidence="3 4">CCFEE 6314</strain>
    </source>
</reference>
<evidence type="ECO:0000256" key="2">
    <source>
        <dbReference type="SAM" id="MobiDB-lite"/>
    </source>
</evidence>
<gene>
    <name evidence="3" type="ORF">B0A52_09401</name>
</gene>
<feature type="region of interest" description="Disordered" evidence="2">
    <location>
        <begin position="1"/>
        <end position="38"/>
    </location>
</feature>
<dbReference type="AlphaFoldDB" id="A0A438MUZ0"/>